<evidence type="ECO:0000313" key="4">
    <source>
        <dbReference type="Proteomes" id="UP000434172"/>
    </source>
</evidence>
<name>A0A8H3ZQK2_9PEZI</name>
<dbReference type="CDD" id="cd18186">
    <property type="entry name" value="BTB_POZ_ZBTB_KLHL-like"/>
    <property type="match status" value="1"/>
</dbReference>
<comment type="caution">
    <text evidence="3">The sequence shown here is derived from an EMBL/GenBank/DDBJ whole genome shotgun (WGS) entry which is preliminary data.</text>
</comment>
<dbReference type="Gene3D" id="3.30.710.10">
    <property type="entry name" value="Potassium Channel Kv1.1, Chain A"/>
    <property type="match status" value="1"/>
</dbReference>
<protein>
    <recommendedName>
        <fullName evidence="2">BTB domain-containing protein</fullName>
    </recommendedName>
</protein>
<sequence>MGRLDLSSLLNTGMYADIHLVCTGKKGNKQTFKVHRSIVFSQCQKLKELVLESSTLRDELFGVDVVDLPLEPEIFEGVLAFLYSGEYQVRYQAAETQAEDGEEEVWDNTPHSLFYSTRICGMAQQFDIIDLFSESAAALCAAVRIALFHVDLPAVLDELYATLGTSPYFTLHLASIPHMVAHKMKLFKIVRTHLRRVLFKQPVLAADILDATMEALEKSEMRLRRAADRLQEMARPVEAVQSIEEGEADQGVEHDERRRSRRRRRDDDDSDLEQERNVRRRRLM</sequence>
<feature type="domain" description="BTB" evidence="2">
    <location>
        <begin position="16"/>
        <end position="91"/>
    </location>
</feature>
<organism evidence="3 4">
    <name type="scientific">Colletotrichum asianum</name>
    <dbReference type="NCBI Taxonomy" id="702518"/>
    <lineage>
        <taxon>Eukaryota</taxon>
        <taxon>Fungi</taxon>
        <taxon>Dikarya</taxon>
        <taxon>Ascomycota</taxon>
        <taxon>Pezizomycotina</taxon>
        <taxon>Sordariomycetes</taxon>
        <taxon>Hypocreomycetidae</taxon>
        <taxon>Glomerellales</taxon>
        <taxon>Glomerellaceae</taxon>
        <taxon>Colletotrichum</taxon>
        <taxon>Colletotrichum gloeosporioides species complex</taxon>
    </lineage>
</organism>
<dbReference type="Proteomes" id="UP000434172">
    <property type="component" value="Unassembled WGS sequence"/>
</dbReference>
<dbReference type="EMBL" id="WOWK01000015">
    <property type="protein sequence ID" value="KAF0328794.1"/>
    <property type="molecule type" value="Genomic_DNA"/>
</dbReference>
<dbReference type="PROSITE" id="PS50097">
    <property type="entry name" value="BTB"/>
    <property type="match status" value="1"/>
</dbReference>
<accession>A0A8H3ZQK2</accession>
<dbReference type="InterPro" id="IPR000210">
    <property type="entry name" value="BTB/POZ_dom"/>
</dbReference>
<evidence type="ECO:0000259" key="2">
    <source>
        <dbReference type="PROSITE" id="PS50097"/>
    </source>
</evidence>
<dbReference type="AlphaFoldDB" id="A0A8H3ZQK2"/>
<dbReference type="Pfam" id="PF00651">
    <property type="entry name" value="BTB"/>
    <property type="match status" value="1"/>
</dbReference>
<dbReference type="InterPro" id="IPR011333">
    <property type="entry name" value="SKP1/BTB/POZ_sf"/>
</dbReference>
<evidence type="ECO:0000256" key="1">
    <source>
        <dbReference type="SAM" id="MobiDB-lite"/>
    </source>
</evidence>
<keyword evidence="4" id="KW-1185">Reference proteome</keyword>
<reference evidence="3 4" key="1">
    <citation type="submission" date="2019-12" db="EMBL/GenBank/DDBJ databases">
        <title>A genome sequence resource for the geographically widespread anthracnose pathogen Colletotrichum asianum.</title>
        <authorList>
            <person name="Meng Y."/>
        </authorList>
    </citation>
    <scope>NUCLEOTIDE SEQUENCE [LARGE SCALE GENOMIC DNA]</scope>
    <source>
        <strain evidence="3 4">ICMP 18580</strain>
    </source>
</reference>
<dbReference type="OrthoDB" id="6359816at2759"/>
<proteinExistence type="predicted"/>
<dbReference type="SUPFAM" id="SSF54695">
    <property type="entry name" value="POZ domain"/>
    <property type="match status" value="1"/>
</dbReference>
<gene>
    <name evidence="3" type="ORF">GQ607_003819</name>
</gene>
<feature type="region of interest" description="Disordered" evidence="1">
    <location>
        <begin position="238"/>
        <end position="284"/>
    </location>
</feature>
<evidence type="ECO:0000313" key="3">
    <source>
        <dbReference type="EMBL" id="KAF0328794.1"/>
    </source>
</evidence>